<feature type="compositionally biased region" description="Basic and acidic residues" evidence="1">
    <location>
        <begin position="297"/>
        <end position="324"/>
    </location>
</feature>
<evidence type="ECO:0000256" key="1">
    <source>
        <dbReference type="SAM" id="MobiDB-lite"/>
    </source>
</evidence>
<evidence type="ECO:0008006" key="3">
    <source>
        <dbReference type="Google" id="ProtNLM"/>
    </source>
</evidence>
<feature type="region of interest" description="Disordered" evidence="1">
    <location>
        <begin position="283"/>
        <end position="324"/>
    </location>
</feature>
<reference evidence="2" key="1">
    <citation type="submission" date="2024-07" db="EMBL/GenBank/DDBJ databases">
        <title>Complete genome sequences of cellulolytic bacteria, Kitasatospora sp. CMC57 and Streptomyces sp. CMC78, isolated from Japanese agricultural soil.</title>
        <authorList>
            <person name="Hashimoto T."/>
            <person name="Ito M."/>
            <person name="Iwamoto M."/>
            <person name="Fukahori D."/>
            <person name="Shoda T."/>
            <person name="Sakoda M."/>
            <person name="Morohoshi T."/>
            <person name="Mitsuboshi M."/>
            <person name="Nishizawa T."/>
        </authorList>
    </citation>
    <scope>NUCLEOTIDE SEQUENCE</scope>
    <source>
        <strain evidence="2">CMC57</strain>
    </source>
</reference>
<gene>
    <name evidence="2" type="ORF">KCMC57_61340</name>
</gene>
<proteinExistence type="predicted"/>
<dbReference type="AlphaFoldDB" id="A0AB33K7B8"/>
<feature type="compositionally biased region" description="Basic and acidic residues" evidence="1">
    <location>
        <begin position="217"/>
        <end position="234"/>
    </location>
</feature>
<name>A0AB33K7B8_9ACTN</name>
<sequence length="324" mass="34950">MARRNPAPGAGRVPADPEQVIDGLYALPPGDFTRARDEAALNARRGGDRTLAERIKKLRKPNTAAWVADQLVREDRPAMERFTALGESLRQAQQHLEGEQLKDLLVQRRQVVAALVNQAKALARDAGVNLSESAEQELTGTLLAALADPEAARALLTGRLTTALHPGVALPDIVISLAPPVAAGPKTRTRRTAEPTPVEGTAGRHRETERLRRKADRLREEAGQAQEAARRCEESATEAQEQAEGAERDRAEAVRHEHHAKAAVETARAALAEAEAELATAEQARRAADAAVGPARARAERAAKDARGRRAAADRLRRQLAELA</sequence>
<dbReference type="EMBL" id="AP035881">
    <property type="protein sequence ID" value="BFP49766.1"/>
    <property type="molecule type" value="Genomic_DNA"/>
</dbReference>
<feature type="compositionally biased region" description="Basic and acidic residues" evidence="1">
    <location>
        <begin position="245"/>
        <end position="255"/>
    </location>
</feature>
<protein>
    <recommendedName>
        <fullName evidence="3">Transposase</fullName>
    </recommendedName>
</protein>
<accession>A0AB33K7B8</accession>
<evidence type="ECO:0000313" key="2">
    <source>
        <dbReference type="EMBL" id="BFP49766.1"/>
    </source>
</evidence>
<feature type="region of interest" description="Disordered" evidence="1">
    <location>
        <begin position="183"/>
        <end position="257"/>
    </location>
</feature>
<organism evidence="2">
    <name type="scientific">Kitasatospora sp. CMC57</name>
    <dbReference type="NCBI Taxonomy" id="3231513"/>
    <lineage>
        <taxon>Bacteria</taxon>
        <taxon>Bacillati</taxon>
        <taxon>Actinomycetota</taxon>
        <taxon>Actinomycetes</taxon>
        <taxon>Kitasatosporales</taxon>
        <taxon>Streptomycetaceae</taxon>
        <taxon>Kitasatospora</taxon>
    </lineage>
</organism>